<reference evidence="11 12" key="1">
    <citation type="journal article" date="2011" name="Proc. Natl. Acad. Sci. U.S.A.">
        <title>Genome and transcriptome analyses of the mountain pine beetle-fungal symbiont Grosmannia clavigera, a lodgepole pine pathogen.</title>
        <authorList>
            <person name="DiGuistini S."/>
            <person name="Wang Y."/>
            <person name="Liao N.Y."/>
            <person name="Taylor G."/>
            <person name="Tanguay P."/>
            <person name="Feau N."/>
            <person name="Henrissat B."/>
            <person name="Chan S.K."/>
            <person name="Hesse-Orce U."/>
            <person name="Alamouti S.M."/>
            <person name="Tsui C.K.M."/>
            <person name="Docking R.T."/>
            <person name="Levasseur A."/>
            <person name="Haridas S."/>
            <person name="Robertson G."/>
            <person name="Birol I."/>
            <person name="Holt R.A."/>
            <person name="Marra M.A."/>
            <person name="Hamelin R.C."/>
            <person name="Hirst M."/>
            <person name="Jones S.J.M."/>
            <person name="Bohlmann J."/>
            <person name="Breuil C."/>
        </authorList>
    </citation>
    <scope>NUCLEOTIDE SEQUENCE [LARGE SCALE GENOMIC DNA]</scope>
    <source>
        <strain evidence="12">kw1407 / UAMH 11150</strain>
    </source>
</reference>
<keyword evidence="9" id="KW-0342">GTP-binding</keyword>
<comment type="pathway">
    <text evidence="2">Pyrimidine metabolism; UMP biosynthesis via salvage pathway; UMP from uracil: step 1/1.</text>
</comment>
<evidence type="ECO:0000256" key="4">
    <source>
        <dbReference type="ARBA" id="ARBA00011894"/>
    </source>
</evidence>
<keyword evidence="8" id="KW-0547">Nucleotide-binding</keyword>
<proteinExistence type="inferred from homology"/>
<evidence type="ECO:0000256" key="8">
    <source>
        <dbReference type="ARBA" id="ARBA00022741"/>
    </source>
</evidence>
<evidence type="ECO:0000256" key="5">
    <source>
        <dbReference type="ARBA" id="ARBA00022533"/>
    </source>
</evidence>
<dbReference type="GO" id="GO:0005525">
    <property type="term" value="F:GTP binding"/>
    <property type="evidence" value="ECO:0007669"/>
    <property type="project" value="UniProtKB-KW"/>
</dbReference>
<dbReference type="SUPFAM" id="SSF53271">
    <property type="entry name" value="PRTase-like"/>
    <property type="match status" value="1"/>
</dbReference>
<dbReference type="InterPro" id="IPR050054">
    <property type="entry name" value="UPRTase/APRTase"/>
</dbReference>
<keyword evidence="5" id="KW-0021">Allosteric enzyme</keyword>
<dbReference type="OrthoDB" id="10257085at2759"/>
<name>F0XC28_GROCL</name>
<dbReference type="Gene3D" id="3.40.50.2020">
    <property type="match status" value="1"/>
</dbReference>
<keyword evidence="12" id="KW-1185">Reference proteome</keyword>
<gene>
    <name evidence="11" type="ORF">CMQ_784</name>
</gene>
<dbReference type="PANTHER" id="PTHR32315:SF4">
    <property type="entry name" value="URACIL PHOSPHORIBOSYLTRANSFERASE, CHLOROPLASTIC"/>
    <property type="match status" value="1"/>
</dbReference>
<evidence type="ECO:0000256" key="9">
    <source>
        <dbReference type="ARBA" id="ARBA00023134"/>
    </source>
</evidence>
<dbReference type="Pfam" id="PF14681">
    <property type="entry name" value="UPRTase"/>
    <property type="match status" value="1"/>
</dbReference>
<evidence type="ECO:0000256" key="7">
    <source>
        <dbReference type="ARBA" id="ARBA00022679"/>
    </source>
</evidence>
<dbReference type="InterPro" id="IPR000836">
    <property type="entry name" value="PRTase_dom"/>
</dbReference>
<dbReference type="NCBIfam" id="NF001097">
    <property type="entry name" value="PRK00129.1"/>
    <property type="match status" value="1"/>
</dbReference>
<dbReference type="AlphaFoldDB" id="F0XC28"/>
<accession>F0XC28</accession>
<protein>
    <recommendedName>
        <fullName evidence="4">uracil phosphoribosyltransferase</fullName>
        <ecNumber evidence="4">2.4.2.9</ecNumber>
    </recommendedName>
</protein>
<dbReference type="InterPro" id="IPR029057">
    <property type="entry name" value="PRTase-like"/>
</dbReference>
<dbReference type="InParanoid" id="F0XC28"/>
<evidence type="ECO:0000256" key="2">
    <source>
        <dbReference type="ARBA" id="ARBA00005180"/>
    </source>
</evidence>
<dbReference type="GeneID" id="25981428"/>
<feature type="domain" description="Phosphoribosyltransferase" evidence="10">
    <location>
        <begin position="49"/>
        <end position="196"/>
    </location>
</feature>
<comment type="similarity">
    <text evidence="3">Belongs to the UPRTase family.</text>
</comment>
<dbReference type="STRING" id="655863.F0XC28"/>
<dbReference type="EC" id="2.4.2.9" evidence="4"/>
<sequence>MSSPITVIDSPAFTAALAKLRDLSLRPATVRSTVAELTTLLASDVKPQVEKGEKIAIIVILRSGMAMMEPFLSTLSEDLDLVIYHLGLFREKQTLQPIEYYNKLPMKSPNIKKAIVLDPVVATGGTAAAALSILKDWGVEEVNFYCLLASTPGLKRVTSVWPEGCSFVVGAQDAELDVKGYVKPGVGDIGDRLFGTALD</sequence>
<keyword evidence="7 11" id="KW-0808">Transferase</keyword>
<comment type="cofactor">
    <cofactor evidence="1">
        <name>Mg(2+)</name>
        <dbReference type="ChEBI" id="CHEBI:18420"/>
    </cofactor>
</comment>
<dbReference type="PANTHER" id="PTHR32315">
    <property type="entry name" value="ADENINE PHOSPHORIBOSYLTRANSFERASE"/>
    <property type="match status" value="1"/>
</dbReference>
<evidence type="ECO:0000313" key="11">
    <source>
        <dbReference type="EMBL" id="EFX03856.1"/>
    </source>
</evidence>
<dbReference type="HOGENOM" id="CLU_067096_2_1_1"/>
<dbReference type="RefSeq" id="XP_014173338.1">
    <property type="nucleotide sequence ID" value="XM_014317863.1"/>
</dbReference>
<evidence type="ECO:0000256" key="1">
    <source>
        <dbReference type="ARBA" id="ARBA00001946"/>
    </source>
</evidence>
<evidence type="ECO:0000259" key="10">
    <source>
        <dbReference type="Pfam" id="PF14681"/>
    </source>
</evidence>
<dbReference type="eggNOG" id="KOG4203">
    <property type="taxonomic scope" value="Eukaryota"/>
</dbReference>
<evidence type="ECO:0000313" key="12">
    <source>
        <dbReference type="Proteomes" id="UP000007796"/>
    </source>
</evidence>
<dbReference type="GO" id="GO:0004845">
    <property type="term" value="F:uracil phosphoribosyltransferase activity"/>
    <property type="evidence" value="ECO:0007669"/>
    <property type="project" value="UniProtKB-EC"/>
</dbReference>
<keyword evidence="6 11" id="KW-0328">Glycosyltransferase</keyword>
<dbReference type="Proteomes" id="UP000007796">
    <property type="component" value="Unassembled WGS sequence"/>
</dbReference>
<evidence type="ECO:0000256" key="3">
    <source>
        <dbReference type="ARBA" id="ARBA00009516"/>
    </source>
</evidence>
<evidence type="ECO:0000256" key="6">
    <source>
        <dbReference type="ARBA" id="ARBA00022676"/>
    </source>
</evidence>
<dbReference type="EMBL" id="GL629765">
    <property type="protein sequence ID" value="EFX03856.1"/>
    <property type="molecule type" value="Genomic_DNA"/>
</dbReference>
<organism evidence="12">
    <name type="scientific">Grosmannia clavigera (strain kw1407 / UAMH 11150)</name>
    <name type="common">Blue stain fungus</name>
    <name type="synonym">Graphiocladiella clavigera</name>
    <dbReference type="NCBI Taxonomy" id="655863"/>
    <lineage>
        <taxon>Eukaryota</taxon>
        <taxon>Fungi</taxon>
        <taxon>Dikarya</taxon>
        <taxon>Ascomycota</taxon>
        <taxon>Pezizomycotina</taxon>
        <taxon>Sordariomycetes</taxon>
        <taxon>Sordariomycetidae</taxon>
        <taxon>Ophiostomatales</taxon>
        <taxon>Ophiostomataceae</taxon>
        <taxon>Leptographium</taxon>
    </lineage>
</organism>